<name>A0A8S9RKK6_BRACR</name>
<organism evidence="2 3">
    <name type="scientific">Brassica cretica</name>
    <name type="common">Mustard</name>
    <dbReference type="NCBI Taxonomy" id="69181"/>
    <lineage>
        <taxon>Eukaryota</taxon>
        <taxon>Viridiplantae</taxon>
        <taxon>Streptophyta</taxon>
        <taxon>Embryophyta</taxon>
        <taxon>Tracheophyta</taxon>
        <taxon>Spermatophyta</taxon>
        <taxon>Magnoliopsida</taxon>
        <taxon>eudicotyledons</taxon>
        <taxon>Gunneridae</taxon>
        <taxon>Pentapetalae</taxon>
        <taxon>rosids</taxon>
        <taxon>malvids</taxon>
        <taxon>Brassicales</taxon>
        <taxon>Brassicaceae</taxon>
        <taxon>Brassiceae</taxon>
        <taxon>Brassica</taxon>
    </lineage>
</organism>
<evidence type="ECO:0000313" key="3">
    <source>
        <dbReference type="Proteomes" id="UP000712600"/>
    </source>
</evidence>
<dbReference type="Proteomes" id="UP000712600">
    <property type="component" value="Unassembled WGS sequence"/>
</dbReference>
<proteinExistence type="predicted"/>
<feature type="transmembrane region" description="Helical" evidence="1">
    <location>
        <begin position="120"/>
        <end position="141"/>
    </location>
</feature>
<keyword evidence="1" id="KW-0472">Membrane</keyword>
<protein>
    <recommendedName>
        <fullName evidence="4">Transmembrane protein</fullName>
    </recommendedName>
</protein>
<reference evidence="2" key="1">
    <citation type="submission" date="2019-12" db="EMBL/GenBank/DDBJ databases">
        <title>Genome sequencing and annotation of Brassica cretica.</title>
        <authorList>
            <person name="Studholme D.J."/>
            <person name="Sarris P."/>
        </authorList>
    </citation>
    <scope>NUCLEOTIDE SEQUENCE</scope>
    <source>
        <strain evidence="2">PFS-109/04</strain>
        <tissue evidence="2">Leaf</tissue>
    </source>
</reference>
<keyword evidence="1" id="KW-1133">Transmembrane helix</keyword>
<evidence type="ECO:0000313" key="2">
    <source>
        <dbReference type="EMBL" id="KAF3573463.1"/>
    </source>
</evidence>
<accession>A0A8S9RKK6</accession>
<keyword evidence="1" id="KW-0812">Transmembrane</keyword>
<dbReference type="EMBL" id="QGKX02000095">
    <property type="protein sequence ID" value="KAF3573463.1"/>
    <property type="molecule type" value="Genomic_DNA"/>
</dbReference>
<sequence length="200" mass="21722">MTCRLVKNGGAFAWQVSLQRMTCAFHFTRCQPRHFLPLDVFPVPASGDSLSTGGRLLAPVVCVFLKQSNPASGSGGASSSPMTAGFDSDDLPSSPVESLAYLRDLPEFCPVLMAKAFWRLLSQFLSSLLAIFLFGFLFRFVSGGTHDWRLSETFLSVKSSDGGVVLDCLKSSDGLFFYGVMFPMCSGGRPEVAPVMTFFL</sequence>
<evidence type="ECO:0008006" key="4">
    <source>
        <dbReference type="Google" id="ProtNLM"/>
    </source>
</evidence>
<comment type="caution">
    <text evidence="2">The sequence shown here is derived from an EMBL/GenBank/DDBJ whole genome shotgun (WGS) entry which is preliminary data.</text>
</comment>
<evidence type="ECO:0000256" key="1">
    <source>
        <dbReference type="SAM" id="Phobius"/>
    </source>
</evidence>
<dbReference type="AlphaFoldDB" id="A0A8S9RKK6"/>
<gene>
    <name evidence="2" type="ORF">F2Q69_00060814</name>
</gene>